<dbReference type="AlphaFoldDB" id="A0A395MX06"/>
<accession>A0A395MX06</accession>
<evidence type="ECO:0000313" key="3">
    <source>
        <dbReference type="Proteomes" id="UP000265631"/>
    </source>
</evidence>
<feature type="region of interest" description="Disordered" evidence="1">
    <location>
        <begin position="229"/>
        <end position="321"/>
    </location>
</feature>
<comment type="caution">
    <text evidence="2">The sequence shown here is derived from an EMBL/GenBank/DDBJ whole genome shotgun (WGS) entry which is preliminary data.</text>
</comment>
<name>A0A395MX06_9HYPO</name>
<keyword evidence="3" id="KW-1185">Reference proteome</keyword>
<proteinExistence type="predicted"/>
<dbReference type="STRING" id="2594813.A0A395MX06"/>
<gene>
    <name evidence="2" type="ORF">FIE12Z_3219</name>
</gene>
<evidence type="ECO:0000256" key="1">
    <source>
        <dbReference type="SAM" id="MobiDB-lite"/>
    </source>
</evidence>
<dbReference type="EMBL" id="PXXK01000066">
    <property type="protein sequence ID" value="RFN52458.1"/>
    <property type="molecule type" value="Genomic_DNA"/>
</dbReference>
<dbReference type="Proteomes" id="UP000265631">
    <property type="component" value="Unassembled WGS sequence"/>
</dbReference>
<sequence>MCDEGFDPCQERKTVDLLLDMGYITYFENRWSPFGDQLALSQIVDRRDLVEYLLKRGPALQLSNREPVSLHWVYGMCEPCFMSKSSLWGDFWDTILDRLEFSILDVRIQWPRVARYRHGYTRGHFEALWQGREEHCPYWNDEVWPQLATEEDDRAFHTRLRGQLCSSCKYCETKDYYDCYNCGICLLVFQFSCSEEDGYGSNIHSHNVSCPHTRVGYWEYNADTGIYGFRPKGPTDPDSDQEEPSGGGSAWDEDTEYCQPQSSELSGRVCDYEYEEAVSENGSLDDKNDSGEGEDSSGREPGRDHLRSEGHEELYDNPWAW</sequence>
<evidence type="ECO:0000313" key="2">
    <source>
        <dbReference type="EMBL" id="RFN52458.1"/>
    </source>
</evidence>
<feature type="compositionally biased region" description="Basic and acidic residues" evidence="1">
    <location>
        <begin position="284"/>
        <end position="314"/>
    </location>
</feature>
<organism evidence="2 3">
    <name type="scientific">Fusarium flagelliforme</name>
    <dbReference type="NCBI Taxonomy" id="2675880"/>
    <lineage>
        <taxon>Eukaryota</taxon>
        <taxon>Fungi</taxon>
        <taxon>Dikarya</taxon>
        <taxon>Ascomycota</taxon>
        <taxon>Pezizomycotina</taxon>
        <taxon>Sordariomycetes</taxon>
        <taxon>Hypocreomycetidae</taxon>
        <taxon>Hypocreales</taxon>
        <taxon>Nectriaceae</taxon>
        <taxon>Fusarium</taxon>
        <taxon>Fusarium incarnatum-equiseti species complex</taxon>
    </lineage>
</organism>
<reference evidence="2 3" key="1">
    <citation type="journal article" date="2018" name="PLoS Pathog.">
        <title>Evolution of structural diversity of trichothecenes, a family of toxins produced by plant pathogenic and entomopathogenic fungi.</title>
        <authorList>
            <person name="Proctor R.H."/>
            <person name="McCormick S.P."/>
            <person name="Kim H.S."/>
            <person name="Cardoza R.E."/>
            <person name="Stanley A.M."/>
            <person name="Lindo L."/>
            <person name="Kelly A."/>
            <person name="Brown D.W."/>
            <person name="Lee T."/>
            <person name="Vaughan M.M."/>
            <person name="Alexander N.J."/>
            <person name="Busman M."/>
            <person name="Gutierrez S."/>
        </authorList>
    </citation>
    <scope>NUCLEOTIDE SEQUENCE [LARGE SCALE GENOMIC DNA]</scope>
    <source>
        <strain evidence="2 3">NRRL 13405</strain>
    </source>
</reference>
<protein>
    <submittedName>
        <fullName evidence="2">Uncharacterized protein</fullName>
    </submittedName>
</protein>